<dbReference type="InterPro" id="IPR050190">
    <property type="entry name" value="UPF0213_domain"/>
</dbReference>
<name>A0A1F4XGM5_9BACT</name>
<dbReference type="CDD" id="cd10449">
    <property type="entry name" value="GIY-YIG_SLX1_like"/>
    <property type="match status" value="1"/>
</dbReference>
<dbReference type="PROSITE" id="PS50164">
    <property type="entry name" value="GIY_YIG"/>
    <property type="match status" value="1"/>
</dbReference>
<comment type="caution">
    <text evidence="3">The sequence shown here is derived from an EMBL/GenBank/DDBJ whole genome shotgun (WGS) entry which is preliminary data.</text>
</comment>
<proteinExistence type="inferred from homology"/>
<dbReference type="InterPro" id="IPR000305">
    <property type="entry name" value="GIY-YIG_endonuc"/>
</dbReference>
<dbReference type="STRING" id="1797243.A2943_02785"/>
<dbReference type="Gene3D" id="3.40.1440.10">
    <property type="entry name" value="GIY-YIG endonuclease"/>
    <property type="match status" value="1"/>
</dbReference>
<comment type="similarity">
    <text evidence="1">Belongs to the UPF0213 family.</text>
</comment>
<dbReference type="SUPFAM" id="SSF82771">
    <property type="entry name" value="GIY-YIG endonuclease"/>
    <property type="match status" value="1"/>
</dbReference>
<sequence>MPGRTTSNRFYYVYTLQSMIDGKRYIGFTTDLVKRVREHNSGASLATAPRRPLSLVYYEACKAESDARRREKYLKTTGGRRFLAKRLKDFYTRNSKLY</sequence>
<evidence type="ECO:0000313" key="4">
    <source>
        <dbReference type="Proteomes" id="UP000176185"/>
    </source>
</evidence>
<dbReference type="Pfam" id="PF01541">
    <property type="entry name" value="GIY-YIG"/>
    <property type="match status" value="1"/>
</dbReference>
<reference evidence="3 4" key="1">
    <citation type="journal article" date="2016" name="Nat. Commun.">
        <title>Thousands of microbial genomes shed light on interconnected biogeochemical processes in an aquifer system.</title>
        <authorList>
            <person name="Anantharaman K."/>
            <person name="Brown C.T."/>
            <person name="Hug L.A."/>
            <person name="Sharon I."/>
            <person name="Castelle C.J."/>
            <person name="Probst A.J."/>
            <person name="Thomas B.C."/>
            <person name="Singh A."/>
            <person name="Wilkins M.J."/>
            <person name="Karaoz U."/>
            <person name="Brodie E.L."/>
            <person name="Williams K.H."/>
            <person name="Hubbard S.S."/>
            <person name="Banfield J.F."/>
        </authorList>
    </citation>
    <scope>NUCLEOTIDE SEQUENCE [LARGE SCALE GENOMIC DNA]</scope>
</reference>
<evidence type="ECO:0000259" key="2">
    <source>
        <dbReference type="PROSITE" id="PS50164"/>
    </source>
</evidence>
<evidence type="ECO:0000256" key="1">
    <source>
        <dbReference type="ARBA" id="ARBA00007435"/>
    </source>
</evidence>
<dbReference type="InterPro" id="IPR035901">
    <property type="entry name" value="GIY-YIG_endonuc_sf"/>
</dbReference>
<dbReference type="PANTHER" id="PTHR34477">
    <property type="entry name" value="UPF0213 PROTEIN YHBQ"/>
    <property type="match status" value="1"/>
</dbReference>
<dbReference type="EMBL" id="MEWX01000014">
    <property type="protein sequence ID" value="OGC80780.1"/>
    <property type="molecule type" value="Genomic_DNA"/>
</dbReference>
<feature type="domain" description="GIY-YIG" evidence="2">
    <location>
        <begin position="9"/>
        <end position="84"/>
    </location>
</feature>
<dbReference type="Proteomes" id="UP000176185">
    <property type="component" value="Unassembled WGS sequence"/>
</dbReference>
<evidence type="ECO:0000313" key="3">
    <source>
        <dbReference type="EMBL" id="OGC80780.1"/>
    </source>
</evidence>
<protein>
    <recommendedName>
        <fullName evidence="2">GIY-YIG domain-containing protein</fullName>
    </recommendedName>
</protein>
<accession>A0A1F4XGM5</accession>
<dbReference type="PANTHER" id="PTHR34477:SF1">
    <property type="entry name" value="UPF0213 PROTEIN YHBQ"/>
    <property type="match status" value="1"/>
</dbReference>
<dbReference type="AlphaFoldDB" id="A0A1F4XGM5"/>
<gene>
    <name evidence="3" type="ORF">A2943_02785</name>
</gene>
<organism evidence="3 4">
    <name type="scientific">Candidatus Adlerbacteria bacterium RIFCSPLOWO2_01_FULL_51_16</name>
    <dbReference type="NCBI Taxonomy" id="1797243"/>
    <lineage>
        <taxon>Bacteria</taxon>
        <taxon>Candidatus Adleribacteriota</taxon>
    </lineage>
</organism>